<dbReference type="GO" id="GO:0005524">
    <property type="term" value="F:ATP binding"/>
    <property type="evidence" value="ECO:0007669"/>
    <property type="project" value="UniProtKB-KW"/>
</dbReference>
<dbReference type="EMBL" id="CP002353">
    <property type="protein sequence ID" value="ADV61359.1"/>
    <property type="molecule type" value="Genomic_DNA"/>
</dbReference>
<evidence type="ECO:0000313" key="13">
    <source>
        <dbReference type="Proteomes" id="UP000008631"/>
    </source>
</evidence>
<dbReference type="InterPro" id="IPR013615">
    <property type="entry name" value="CbbQ_C"/>
</dbReference>
<dbReference type="eggNOG" id="COG0714">
    <property type="taxonomic scope" value="Bacteria"/>
</dbReference>
<keyword evidence="6" id="KW-0067">ATP-binding</keyword>
<feature type="region of interest" description="Disordered" evidence="10">
    <location>
        <begin position="326"/>
        <end position="345"/>
    </location>
</feature>
<dbReference type="Pfam" id="PF08406">
    <property type="entry name" value="CbbQ_C"/>
    <property type="match status" value="1"/>
</dbReference>
<sequence>MDYESTALQLKPRPDFVATPWVRELADRALGYLTAGYPVHFSGPAGTGKTTLAMHLAALVNRPVVLLHGDDEFGSSDLVGDHLGFRSTKVVDNFIHSVVKTEQSVSKTWVDHRLTTACRHGFTLIYDEFNRSRPEANNILLTILEERLLELPPIAGGRDGSGPLRVHPEFRAIFTSNPEEYAGVHKTQDALLDRMITISMGGHDEATETEITAAKSGLSRDEAARIVELARAVRALKPLRHPPTIRSCLMIAKVAALRKVPIDPNDALFLAICRDVLRIDALPVDDPEATFAELIRRVFAPTPAVAPPRVPTTGFAANRVVPIPRRPLAASASPPPGANGHAHLR</sequence>
<dbReference type="PANTHER" id="PTHR42759">
    <property type="entry name" value="MOXR FAMILY PROTEIN"/>
    <property type="match status" value="1"/>
</dbReference>
<dbReference type="OrthoDB" id="9808317at2"/>
<evidence type="ECO:0000256" key="10">
    <source>
        <dbReference type="SAM" id="MobiDB-lite"/>
    </source>
</evidence>
<proteinExistence type="inferred from homology"/>
<evidence type="ECO:0000259" key="11">
    <source>
        <dbReference type="SMART" id="SM00382"/>
    </source>
</evidence>
<comment type="catalytic activity">
    <reaction evidence="9">
        <text>ATP + H2O = ADP + phosphate + H(+)</text>
        <dbReference type="Rhea" id="RHEA:13065"/>
        <dbReference type="ChEBI" id="CHEBI:15377"/>
        <dbReference type="ChEBI" id="CHEBI:15378"/>
        <dbReference type="ChEBI" id="CHEBI:30616"/>
        <dbReference type="ChEBI" id="CHEBI:43474"/>
        <dbReference type="ChEBI" id="CHEBI:456216"/>
    </reaction>
</comment>
<dbReference type="Proteomes" id="UP000008631">
    <property type="component" value="Chromosome"/>
</dbReference>
<dbReference type="GO" id="GO:0005737">
    <property type="term" value="C:cytoplasm"/>
    <property type="evidence" value="ECO:0007669"/>
    <property type="project" value="UniProtKB-SubCell"/>
</dbReference>
<evidence type="ECO:0000313" key="12">
    <source>
        <dbReference type="EMBL" id="ADV61359.1"/>
    </source>
</evidence>
<protein>
    <submittedName>
        <fullName evidence="12">Gas vesicle protein GvpN</fullName>
    </submittedName>
</protein>
<comment type="similarity">
    <text evidence="2">Belongs to the CbbQ/NirQ/NorQ/GpvN family.</text>
</comment>
<dbReference type="STRING" id="575540.Isop_0768"/>
<dbReference type="InterPro" id="IPR003593">
    <property type="entry name" value="AAA+_ATPase"/>
</dbReference>
<keyword evidence="13" id="KW-1185">Reference proteome</keyword>
<organism evidence="12 13">
    <name type="scientific">Isosphaera pallida (strain ATCC 43644 / DSM 9630 / IS1B)</name>
    <dbReference type="NCBI Taxonomy" id="575540"/>
    <lineage>
        <taxon>Bacteria</taxon>
        <taxon>Pseudomonadati</taxon>
        <taxon>Planctomycetota</taxon>
        <taxon>Planctomycetia</taxon>
        <taxon>Isosphaerales</taxon>
        <taxon>Isosphaeraceae</taxon>
        <taxon>Isosphaera</taxon>
    </lineage>
</organism>
<dbReference type="PANTHER" id="PTHR42759:SF1">
    <property type="entry name" value="MAGNESIUM-CHELATASE SUBUNIT CHLD"/>
    <property type="match status" value="1"/>
</dbReference>
<dbReference type="InterPro" id="IPR050764">
    <property type="entry name" value="CbbQ/NirQ/NorQ/GpvN"/>
</dbReference>
<evidence type="ECO:0000256" key="8">
    <source>
        <dbReference type="ARBA" id="ARBA00035108"/>
    </source>
</evidence>
<dbReference type="Gene3D" id="3.40.50.300">
    <property type="entry name" value="P-loop containing nucleotide triphosphate hydrolases"/>
    <property type="match status" value="1"/>
</dbReference>
<evidence type="ECO:0000256" key="3">
    <source>
        <dbReference type="ARBA" id="ARBA00022490"/>
    </source>
</evidence>
<evidence type="ECO:0000256" key="5">
    <source>
        <dbReference type="ARBA" id="ARBA00022801"/>
    </source>
</evidence>
<dbReference type="GO" id="GO:0031412">
    <property type="term" value="P:gas vesicle organization"/>
    <property type="evidence" value="ECO:0007669"/>
    <property type="project" value="InterPro"/>
</dbReference>
<keyword evidence="5" id="KW-0378">Hydrolase</keyword>
<keyword evidence="7" id="KW-0304">Gas vesicle</keyword>
<evidence type="ECO:0000256" key="2">
    <source>
        <dbReference type="ARBA" id="ARBA00009417"/>
    </source>
</evidence>
<dbReference type="NCBIfam" id="TIGR02640">
    <property type="entry name" value="gas_vesic_GvpN"/>
    <property type="match status" value="1"/>
</dbReference>
<accession>E8R1T7</accession>
<name>E8R1T7_ISOPI</name>
<keyword evidence="4" id="KW-0547">Nucleotide-binding</keyword>
<dbReference type="HOGENOM" id="CLU_051123_1_0_0"/>
<reference evidence="12 13" key="2">
    <citation type="journal article" date="2011" name="Stand. Genomic Sci.">
        <title>Complete genome sequence of Isosphaera pallida type strain (IS1B).</title>
        <authorList>
            <consortium name="US DOE Joint Genome Institute (JGI-PGF)"/>
            <person name="Goker M."/>
            <person name="Cleland D."/>
            <person name="Saunders E."/>
            <person name="Lapidus A."/>
            <person name="Nolan M."/>
            <person name="Lucas S."/>
            <person name="Hammon N."/>
            <person name="Deshpande S."/>
            <person name="Cheng J.F."/>
            <person name="Tapia R."/>
            <person name="Han C."/>
            <person name="Goodwin L."/>
            <person name="Pitluck S."/>
            <person name="Liolios K."/>
            <person name="Pagani I."/>
            <person name="Ivanova N."/>
            <person name="Mavromatis K."/>
            <person name="Pati A."/>
            <person name="Chen A."/>
            <person name="Palaniappan K."/>
            <person name="Land M."/>
            <person name="Hauser L."/>
            <person name="Chang Y.J."/>
            <person name="Jeffries C.D."/>
            <person name="Detter J.C."/>
            <person name="Beck B."/>
            <person name="Woyke T."/>
            <person name="Bristow J."/>
            <person name="Eisen J.A."/>
            <person name="Markowitz V."/>
            <person name="Hugenholtz P."/>
            <person name="Kyrpides N.C."/>
            <person name="Klenk H.P."/>
        </authorList>
    </citation>
    <scope>NUCLEOTIDE SEQUENCE [LARGE SCALE GENOMIC DNA]</scope>
    <source>
        <strain evidence="13">ATCC 43644 / DSM 9630 / IS1B</strain>
    </source>
</reference>
<dbReference type="Pfam" id="PF07728">
    <property type="entry name" value="AAA_5"/>
    <property type="match status" value="1"/>
</dbReference>
<evidence type="ECO:0000256" key="4">
    <source>
        <dbReference type="ARBA" id="ARBA00022741"/>
    </source>
</evidence>
<evidence type="ECO:0000256" key="7">
    <source>
        <dbReference type="ARBA" id="ARBA00022987"/>
    </source>
</evidence>
<dbReference type="SUPFAM" id="SSF52540">
    <property type="entry name" value="P-loop containing nucleoside triphosphate hydrolases"/>
    <property type="match status" value="1"/>
</dbReference>
<dbReference type="GO" id="GO:0031411">
    <property type="term" value="C:gas vesicle"/>
    <property type="evidence" value="ECO:0007669"/>
    <property type="project" value="UniProtKB-SubCell"/>
</dbReference>
<dbReference type="RefSeq" id="WP_013563648.1">
    <property type="nucleotide sequence ID" value="NC_014962.1"/>
</dbReference>
<dbReference type="AlphaFoldDB" id="E8R1T7"/>
<dbReference type="InterPro" id="IPR013462">
    <property type="entry name" value="Gas-vesicle_GvpN"/>
</dbReference>
<dbReference type="InParanoid" id="E8R1T7"/>
<dbReference type="GO" id="GO:0016887">
    <property type="term" value="F:ATP hydrolysis activity"/>
    <property type="evidence" value="ECO:0007669"/>
    <property type="project" value="InterPro"/>
</dbReference>
<gene>
    <name evidence="12" type="ordered locus">Isop_0768</name>
</gene>
<comment type="subcellular location">
    <subcellularLocation>
        <location evidence="1">Cytoplasm</location>
    </subcellularLocation>
    <subcellularLocation>
        <location evidence="8">Gas vesicle</location>
    </subcellularLocation>
</comment>
<keyword evidence="3" id="KW-0963">Cytoplasm</keyword>
<dbReference type="KEGG" id="ipa:Isop_0768"/>
<dbReference type="CDD" id="cd00009">
    <property type="entry name" value="AAA"/>
    <property type="match status" value="1"/>
</dbReference>
<reference key="1">
    <citation type="submission" date="2010-11" db="EMBL/GenBank/DDBJ databases">
        <title>The complete sequence of chromosome of Isophaera pallida ATCC 43644.</title>
        <authorList>
            <consortium name="US DOE Joint Genome Institute (JGI-PGF)"/>
            <person name="Lucas S."/>
            <person name="Copeland A."/>
            <person name="Lapidus A."/>
            <person name="Bruce D."/>
            <person name="Goodwin L."/>
            <person name="Pitluck S."/>
            <person name="Kyrpides N."/>
            <person name="Mavromatis K."/>
            <person name="Pagani I."/>
            <person name="Ivanova N."/>
            <person name="Saunders E."/>
            <person name="Brettin T."/>
            <person name="Detter J.C."/>
            <person name="Han C."/>
            <person name="Tapia R."/>
            <person name="Land M."/>
            <person name="Hauser L."/>
            <person name="Markowitz V."/>
            <person name="Cheng J.-F."/>
            <person name="Hugenholtz P."/>
            <person name="Woyke T."/>
            <person name="Wu D."/>
            <person name="Eisen J.A."/>
        </authorList>
    </citation>
    <scope>NUCLEOTIDE SEQUENCE</scope>
    <source>
        <strain>ATCC 43644</strain>
    </source>
</reference>
<dbReference type="InterPro" id="IPR027417">
    <property type="entry name" value="P-loop_NTPase"/>
</dbReference>
<dbReference type="InterPro" id="IPR011704">
    <property type="entry name" value="ATPase_dyneun-rel_AAA"/>
</dbReference>
<evidence type="ECO:0000256" key="9">
    <source>
        <dbReference type="ARBA" id="ARBA00049360"/>
    </source>
</evidence>
<dbReference type="SMART" id="SM00382">
    <property type="entry name" value="AAA"/>
    <property type="match status" value="1"/>
</dbReference>
<evidence type="ECO:0000256" key="6">
    <source>
        <dbReference type="ARBA" id="ARBA00022840"/>
    </source>
</evidence>
<evidence type="ECO:0000256" key="1">
    <source>
        <dbReference type="ARBA" id="ARBA00004496"/>
    </source>
</evidence>
<feature type="domain" description="AAA+ ATPase" evidence="11">
    <location>
        <begin position="35"/>
        <end position="206"/>
    </location>
</feature>